<sequence length="385" mass="39462">MKFDRLMEQVVGVVAVLVLAGGALIVIAPFMTALLWGAILAYCTWQPFQRLARALHGHRVLAALLVGLLILLLVIVPLFYAGLSFSARVPQLVALARERLAAGVPPLPDWLSQIPVVGPRLEHTWEGIAARNPEMIARLRELSGPVLRGALGATLSILSGLGLMLVSVLFAIFFYLSGEAIGTALGVVMARIAGARAPVLLGLIGSTVKGVVYGILGTALVQAVLCAVGYWLAGLPSPALLGLVTFVLAILPGGPLLVVVPGAIWLVQQGEPGWAAFLVGWSLVVGIGVDNVLKPVIIGRSSHIPFILILLGVIGGAGAFGLLGVFVGPTLLAVAHAVLGTWTEVTAAAVRPASGAAAAAGVAAGGRPVGMPPGLAGGEQRHQPT</sequence>
<evidence type="ECO:0000256" key="6">
    <source>
        <dbReference type="ARBA" id="ARBA00022989"/>
    </source>
</evidence>
<evidence type="ECO:0000256" key="2">
    <source>
        <dbReference type="ARBA" id="ARBA00009773"/>
    </source>
</evidence>
<evidence type="ECO:0000256" key="7">
    <source>
        <dbReference type="ARBA" id="ARBA00023136"/>
    </source>
</evidence>
<evidence type="ECO:0000256" key="4">
    <source>
        <dbReference type="ARBA" id="ARBA00022475"/>
    </source>
</evidence>
<reference evidence="9 10" key="1">
    <citation type="submission" date="2022-08" db="EMBL/GenBank/DDBJ databases">
        <title>Reclassification of Massilia species as members of the genera Telluria, Duganella, Pseudoduganella, Mokoshia gen. nov. and Zemynaea gen. nov. using orthogonal and non-orthogonal genome-based approaches.</title>
        <authorList>
            <person name="Bowman J.P."/>
        </authorList>
    </citation>
    <scope>NUCLEOTIDE SEQUENCE [LARGE SCALE GENOMIC DNA]</scope>
    <source>
        <strain evidence="9 10">JCM 31607</strain>
    </source>
</reference>
<feature type="transmembrane region" description="Helical" evidence="8">
    <location>
        <begin position="211"/>
        <end position="233"/>
    </location>
</feature>
<dbReference type="Proteomes" id="UP001205861">
    <property type="component" value="Unassembled WGS sequence"/>
</dbReference>
<comment type="subcellular location">
    <subcellularLocation>
        <location evidence="1">Cell membrane</location>
        <topology evidence="1">Multi-pass membrane protein</topology>
    </subcellularLocation>
</comment>
<evidence type="ECO:0000256" key="3">
    <source>
        <dbReference type="ARBA" id="ARBA00022448"/>
    </source>
</evidence>
<protein>
    <submittedName>
        <fullName evidence="9">AI-2E family transporter</fullName>
    </submittedName>
</protein>
<accession>A0ABT2BFR2</accession>
<feature type="transmembrane region" description="Helical" evidence="8">
    <location>
        <begin position="60"/>
        <end position="80"/>
    </location>
</feature>
<proteinExistence type="inferred from homology"/>
<feature type="transmembrane region" description="Helical" evidence="8">
    <location>
        <begin position="240"/>
        <end position="267"/>
    </location>
</feature>
<evidence type="ECO:0000256" key="8">
    <source>
        <dbReference type="SAM" id="Phobius"/>
    </source>
</evidence>
<keyword evidence="3" id="KW-0813">Transport</keyword>
<feature type="transmembrane region" description="Helical" evidence="8">
    <location>
        <begin position="305"/>
        <end position="327"/>
    </location>
</feature>
<feature type="transmembrane region" description="Helical" evidence="8">
    <location>
        <begin position="150"/>
        <end position="176"/>
    </location>
</feature>
<evidence type="ECO:0000313" key="10">
    <source>
        <dbReference type="Proteomes" id="UP001205861"/>
    </source>
</evidence>
<dbReference type="PANTHER" id="PTHR21716">
    <property type="entry name" value="TRANSMEMBRANE PROTEIN"/>
    <property type="match status" value="1"/>
</dbReference>
<gene>
    <name evidence="9" type="ORF">NX773_04060</name>
</gene>
<feature type="transmembrane region" description="Helical" evidence="8">
    <location>
        <begin position="12"/>
        <end position="39"/>
    </location>
</feature>
<evidence type="ECO:0000313" key="9">
    <source>
        <dbReference type="EMBL" id="MCS0607343.1"/>
    </source>
</evidence>
<dbReference type="InterPro" id="IPR002549">
    <property type="entry name" value="AI-2E-like"/>
</dbReference>
<organism evidence="9 10">
    <name type="scientific">Massilia solisilvae</name>
    <dbReference type="NCBI Taxonomy" id="1811225"/>
    <lineage>
        <taxon>Bacteria</taxon>
        <taxon>Pseudomonadati</taxon>
        <taxon>Pseudomonadota</taxon>
        <taxon>Betaproteobacteria</taxon>
        <taxon>Burkholderiales</taxon>
        <taxon>Oxalobacteraceae</taxon>
        <taxon>Telluria group</taxon>
        <taxon>Massilia</taxon>
    </lineage>
</organism>
<dbReference type="Pfam" id="PF01594">
    <property type="entry name" value="AI-2E_transport"/>
    <property type="match status" value="1"/>
</dbReference>
<name>A0ABT2BFR2_9BURK</name>
<feature type="transmembrane region" description="Helical" evidence="8">
    <location>
        <begin position="183"/>
        <end position="205"/>
    </location>
</feature>
<evidence type="ECO:0000256" key="1">
    <source>
        <dbReference type="ARBA" id="ARBA00004651"/>
    </source>
</evidence>
<feature type="transmembrane region" description="Helical" evidence="8">
    <location>
        <begin position="273"/>
        <end position="293"/>
    </location>
</feature>
<comment type="similarity">
    <text evidence="2">Belongs to the autoinducer-2 exporter (AI-2E) (TC 2.A.86) family.</text>
</comment>
<keyword evidence="7 8" id="KW-0472">Membrane</keyword>
<evidence type="ECO:0000256" key="5">
    <source>
        <dbReference type="ARBA" id="ARBA00022692"/>
    </source>
</evidence>
<keyword evidence="5 8" id="KW-0812">Transmembrane</keyword>
<keyword evidence="4" id="KW-1003">Cell membrane</keyword>
<dbReference type="PANTHER" id="PTHR21716:SF67">
    <property type="entry name" value="TRANSPORT PROTEIN YDIK-RELATED"/>
    <property type="match status" value="1"/>
</dbReference>
<dbReference type="RefSeq" id="WP_258855077.1">
    <property type="nucleotide sequence ID" value="NZ_JANUGV010000001.1"/>
</dbReference>
<dbReference type="EMBL" id="JANUGV010000001">
    <property type="protein sequence ID" value="MCS0607343.1"/>
    <property type="molecule type" value="Genomic_DNA"/>
</dbReference>
<comment type="caution">
    <text evidence="9">The sequence shown here is derived from an EMBL/GenBank/DDBJ whole genome shotgun (WGS) entry which is preliminary data.</text>
</comment>
<keyword evidence="6 8" id="KW-1133">Transmembrane helix</keyword>
<keyword evidence="10" id="KW-1185">Reference proteome</keyword>